<keyword evidence="2" id="KW-0805">Transcription regulation</keyword>
<evidence type="ECO:0000256" key="3">
    <source>
        <dbReference type="ARBA" id="ARBA00023125"/>
    </source>
</evidence>
<keyword evidence="4" id="KW-0804">Transcription</keyword>
<dbReference type="EMBL" id="JAUIZM010000001">
    <property type="protein sequence ID" value="KAK1402574.1"/>
    <property type="molecule type" value="Genomic_DNA"/>
</dbReference>
<organism evidence="9 10">
    <name type="scientific">Heracleum sosnowskyi</name>
    <dbReference type="NCBI Taxonomy" id="360622"/>
    <lineage>
        <taxon>Eukaryota</taxon>
        <taxon>Viridiplantae</taxon>
        <taxon>Streptophyta</taxon>
        <taxon>Embryophyta</taxon>
        <taxon>Tracheophyta</taxon>
        <taxon>Spermatophyta</taxon>
        <taxon>Magnoliopsida</taxon>
        <taxon>eudicotyledons</taxon>
        <taxon>Gunneridae</taxon>
        <taxon>Pentapetalae</taxon>
        <taxon>asterids</taxon>
        <taxon>campanulids</taxon>
        <taxon>Apiales</taxon>
        <taxon>Apiaceae</taxon>
        <taxon>Apioideae</taxon>
        <taxon>apioid superclade</taxon>
        <taxon>Tordylieae</taxon>
        <taxon>Tordyliinae</taxon>
        <taxon>Heracleum</taxon>
    </lineage>
</organism>
<protein>
    <submittedName>
        <fullName evidence="9">B3 domain-containing protein</fullName>
    </submittedName>
</protein>
<name>A0AAD8NAB8_9APIA</name>
<evidence type="ECO:0000256" key="5">
    <source>
        <dbReference type="ARBA" id="ARBA00023242"/>
    </source>
</evidence>
<dbReference type="CDD" id="cd10017">
    <property type="entry name" value="B3_DNA"/>
    <property type="match status" value="1"/>
</dbReference>
<dbReference type="AlphaFoldDB" id="A0AAD8NAB8"/>
<dbReference type="Gene3D" id="2.40.330.10">
    <property type="entry name" value="DNA-binding pseudobarrel domain"/>
    <property type="match status" value="1"/>
</dbReference>
<evidence type="ECO:0000313" key="10">
    <source>
        <dbReference type="Proteomes" id="UP001237642"/>
    </source>
</evidence>
<gene>
    <name evidence="9" type="ORF">POM88_002179</name>
</gene>
<feature type="coiled-coil region" evidence="6">
    <location>
        <begin position="392"/>
        <end position="419"/>
    </location>
</feature>
<evidence type="ECO:0000313" key="9">
    <source>
        <dbReference type="EMBL" id="KAK1402574.1"/>
    </source>
</evidence>
<dbReference type="GO" id="GO:0005634">
    <property type="term" value="C:nucleus"/>
    <property type="evidence" value="ECO:0007669"/>
    <property type="project" value="UniProtKB-SubCell"/>
</dbReference>
<evidence type="ECO:0000256" key="1">
    <source>
        <dbReference type="ARBA" id="ARBA00004123"/>
    </source>
</evidence>
<dbReference type="PANTHER" id="PTHR31391:SF101">
    <property type="entry name" value="B3 DOMAIN-CONTAINING PROTEIN OS01G0234100"/>
    <property type="match status" value="1"/>
</dbReference>
<feature type="region of interest" description="Disordered" evidence="7">
    <location>
        <begin position="1"/>
        <end position="37"/>
    </location>
</feature>
<comment type="caution">
    <text evidence="9">The sequence shown here is derived from an EMBL/GenBank/DDBJ whole genome shotgun (WGS) entry which is preliminary data.</text>
</comment>
<dbReference type="PANTHER" id="PTHR31391">
    <property type="entry name" value="B3 DOMAIN-CONTAINING PROTEIN OS11G0197600-RELATED"/>
    <property type="match status" value="1"/>
</dbReference>
<evidence type="ECO:0000259" key="8">
    <source>
        <dbReference type="PROSITE" id="PS50863"/>
    </source>
</evidence>
<dbReference type="PROSITE" id="PS50863">
    <property type="entry name" value="B3"/>
    <property type="match status" value="1"/>
</dbReference>
<accession>A0AAD8NAB8</accession>
<reference evidence="9" key="2">
    <citation type="submission" date="2023-05" db="EMBL/GenBank/DDBJ databases">
        <authorList>
            <person name="Schelkunov M.I."/>
        </authorList>
    </citation>
    <scope>NUCLEOTIDE SEQUENCE</scope>
    <source>
        <strain evidence="9">Hsosn_3</strain>
        <tissue evidence="9">Leaf</tissue>
    </source>
</reference>
<dbReference type="InterPro" id="IPR003340">
    <property type="entry name" value="B3_DNA-bd"/>
</dbReference>
<dbReference type="SMART" id="SM01019">
    <property type="entry name" value="B3"/>
    <property type="match status" value="1"/>
</dbReference>
<dbReference type="Proteomes" id="UP001237642">
    <property type="component" value="Unassembled WGS sequence"/>
</dbReference>
<keyword evidence="3" id="KW-0238">DNA-binding</keyword>
<comment type="subcellular location">
    <subcellularLocation>
        <location evidence="1">Nucleus</location>
    </subcellularLocation>
</comment>
<feature type="compositionally biased region" description="Polar residues" evidence="7">
    <location>
        <begin position="12"/>
        <end position="31"/>
    </location>
</feature>
<dbReference type="Pfam" id="PF02362">
    <property type="entry name" value="B3"/>
    <property type="match status" value="1"/>
</dbReference>
<evidence type="ECO:0000256" key="4">
    <source>
        <dbReference type="ARBA" id="ARBA00023163"/>
    </source>
</evidence>
<dbReference type="InterPro" id="IPR044837">
    <property type="entry name" value="REM16-like"/>
</dbReference>
<keyword evidence="6" id="KW-0175">Coiled coil</keyword>
<evidence type="ECO:0000256" key="6">
    <source>
        <dbReference type="SAM" id="Coils"/>
    </source>
</evidence>
<evidence type="ECO:0000256" key="2">
    <source>
        <dbReference type="ARBA" id="ARBA00023015"/>
    </source>
</evidence>
<proteinExistence type="predicted"/>
<reference evidence="9" key="1">
    <citation type="submission" date="2023-02" db="EMBL/GenBank/DDBJ databases">
        <title>Genome of toxic invasive species Heracleum sosnowskyi carries increased number of genes despite the absence of recent whole-genome duplications.</title>
        <authorList>
            <person name="Schelkunov M."/>
            <person name="Shtratnikova V."/>
            <person name="Makarenko M."/>
            <person name="Klepikova A."/>
            <person name="Omelchenko D."/>
            <person name="Novikova G."/>
            <person name="Obukhova E."/>
            <person name="Bogdanov V."/>
            <person name="Penin A."/>
            <person name="Logacheva M."/>
        </authorList>
    </citation>
    <scope>NUCLEOTIDE SEQUENCE</scope>
    <source>
        <strain evidence="9">Hsosn_3</strain>
        <tissue evidence="9">Leaf</tissue>
    </source>
</reference>
<keyword evidence="5" id="KW-0539">Nucleus</keyword>
<dbReference type="SUPFAM" id="SSF101936">
    <property type="entry name" value="DNA-binding pseudobarrel domain"/>
    <property type="match status" value="1"/>
</dbReference>
<sequence length="449" mass="50487">MDKNVAAVEMLPSSSDSRNQMLPSGSDSGNKQFDVGIEKETQVLDKQNVDTLVRKAPLPVASEFQPSSKIRKVSETNEKTTNLEVVSFDLDKSTESYQPNVETTSARLKFDSKVSPAMDRALKIQANLPSKSPSFVKTVILSHVASGFTMHLPTKFSNLHLPKHDEAVVILVDESEQEYKTKYLARRGGISGGWRRFSVDHELKEKDVLVFHLIQGCKFKVYIVRANASTDGAEEMVALSNSVVPAADHYGMDTNDVGSEDFDCIRFCESVVDFKDVKSFESFNIIVEGITIDSEFPQPLRVKYYELCCSQKSYLHDQLIEGLNLQLVIGFISETINIADAIISSKYPTCCKNLKLWDKTLKSFEDLGMRVGFLRARINKLQILSSDSEEALKFKRLEKVKAEEELKALEIKRGSVKEAIVKLDYEIEALEMKGERLEAVFIEEAKAPW</sequence>
<feature type="domain" description="TF-B3" evidence="8">
    <location>
        <begin position="135"/>
        <end position="227"/>
    </location>
</feature>
<dbReference type="GO" id="GO:0003677">
    <property type="term" value="F:DNA binding"/>
    <property type="evidence" value="ECO:0007669"/>
    <property type="project" value="UniProtKB-KW"/>
</dbReference>
<keyword evidence="10" id="KW-1185">Reference proteome</keyword>
<evidence type="ECO:0000256" key="7">
    <source>
        <dbReference type="SAM" id="MobiDB-lite"/>
    </source>
</evidence>
<dbReference type="InterPro" id="IPR015300">
    <property type="entry name" value="DNA-bd_pseudobarrel_sf"/>
</dbReference>